<dbReference type="EMBL" id="GL439576">
    <property type="protein sequence ID" value="EFN67052.1"/>
    <property type="molecule type" value="Genomic_DNA"/>
</dbReference>
<dbReference type="AlphaFoldDB" id="E2AHP3"/>
<reference evidence="1 2" key="1">
    <citation type="journal article" date="2010" name="Science">
        <title>Genomic comparison of the ants Camponotus floridanus and Harpegnathos saltator.</title>
        <authorList>
            <person name="Bonasio R."/>
            <person name="Zhang G."/>
            <person name="Ye C."/>
            <person name="Mutti N.S."/>
            <person name="Fang X."/>
            <person name="Qin N."/>
            <person name="Donahue G."/>
            <person name="Yang P."/>
            <person name="Li Q."/>
            <person name="Li C."/>
            <person name="Zhang P."/>
            <person name="Huang Z."/>
            <person name="Berger S.L."/>
            <person name="Reinberg D."/>
            <person name="Wang J."/>
            <person name="Liebig J."/>
        </authorList>
    </citation>
    <scope>NUCLEOTIDE SEQUENCE [LARGE SCALE GENOMIC DNA]</scope>
    <source>
        <strain evidence="2">C129</strain>
    </source>
</reference>
<evidence type="ECO:0000313" key="1">
    <source>
        <dbReference type="EMBL" id="EFN67052.1"/>
    </source>
</evidence>
<dbReference type="InParanoid" id="E2AHP3"/>
<keyword evidence="2" id="KW-1185">Reference proteome</keyword>
<evidence type="ECO:0000313" key="2">
    <source>
        <dbReference type="Proteomes" id="UP000000311"/>
    </source>
</evidence>
<gene>
    <name evidence="1" type="ORF">EAG_02777</name>
</gene>
<proteinExistence type="predicted"/>
<name>E2AHP3_CAMFO</name>
<protein>
    <submittedName>
        <fullName evidence="1">Uncharacterized protein</fullName>
    </submittedName>
</protein>
<sequence>MKSNKFNLDQADKHDARRRAVAYNFSGISPFHLSPTGVTVTSLRHYGSKNIMGIIAKPELGSHNVHISVTIDLYRYAPLLFLKGPDTATHHVIQWVDNVAGYSNLATGTQMPVPLDMYENLSKLPESGHSDR</sequence>
<accession>E2AHP3</accession>
<dbReference type="Proteomes" id="UP000000311">
    <property type="component" value="Unassembled WGS sequence"/>
</dbReference>
<organism evidence="2">
    <name type="scientific">Camponotus floridanus</name>
    <name type="common">Florida carpenter ant</name>
    <dbReference type="NCBI Taxonomy" id="104421"/>
    <lineage>
        <taxon>Eukaryota</taxon>
        <taxon>Metazoa</taxon>
        <taxon>Ecdysozoa</taxon>
        <taxon>Arthropoda</taxon>
        <taxon>Hexapoda</taxon>
        <taxon>Insecta</taxon>
        <taxon>Pterygota</taxon>
        <taxon>Neoptera</taxon>
        <taxon>Endopterygota</taxon>
        <taxon>Hymenoptera</taxon>
        <taxon>Apocrita</taxon>
        <taxon>Aculeata</taxon>
        <taxon>Formicoidea</taxon>
        <taxon>Formicidae</taxon>
        <taxon>Formicinae</taxon>
        <taxon>Camponotus</taxon>
    </lineage>
</organism>